<organism evidence="1 2">
    <name type="scientific">Pandoraea fibrosis</name>
    <dbReference type="NCBI Taxonomy" id="1891094"/>
    <lineage>
        <taxon>Bacteria</taxon>
        <taxon>Pseudomonadati</taxon>
        <taxon>Pseudomonadota</taxon>
        <taxon>Betaproteobacteria</taxon>
        <taxon>Burkholderiales</taxon>
        <taxon>Burkholderiaceae</taxon>
        <taxon>Pandoraea</taxon>
    </lineage>
</organism>
<dbReference type="EMBL" id="CP047385">
    <property type="protein sequence ID" value="QHF14247.1"/>
    <property type="molecule type" value="Genomic_DNA"/>
</dbReference>
<accession>A0ABX6HTJ2</accession>
<dbReference type="Proteomes" id="UP000035080">
    <property type="component" value="Chromosome"/>
</dbReference>
<evidence type="ECO:0000313" key="1">
    <source>
        <dbReference type="EMBL" id="QHF14247.1"/>
    </source>
</evidence>
<dbReference type="RefSeq" id="WP_039371773.1">
    <property type="nucleotide sequence ID" value="NZ_CP047385.1"/>
</dbReference>
<sequence length="76" mass="8491">MYAVDYEGHAISVLVELANKIKHPNGFDVSIVIKADGEVVDRLRRTVDYEAPQASAVALDWGLQLARHRIDTGNWD</sequence>
<evidence type="ECO:0000313" key="2">
    <source>
        <dbReference type="Proteomes" id="UP000035080"/>
    </source>
</evidence>
<proteinExistence type="predicted"/>
<gene>
    <name evidence="1" type="ORF">PI93_017515</name>
</gene>
<keyword evidence="2" id="KW-1185">Reference proteome</keyword>
<name>A0ABX6HTJ2_9BURK</name>
<protein>
    <submittedName>
        <fullName evidence="1">Uncharacterized protein</fullName>
    </submittedName>
</protein>
<reference evidence="1 2" key="1">
    <citation type="journal article" date="2015" name="Genome Announc.">
        <title>Genome Sequences of Two Pandoraea pnomenusa Isolates Recovered 11 Months Apart from a Cystic Fibrosis Patient.</title>
        <authorList>
            <person name="Ee R."/>
            <person name="Ambrose M."/>
            <person name="Lazenby J."/>
            <person name="Williams P."/>
            <person name="Chan K.G."/>
            <person name="Roddam L."/>
        </authorList>
    </citation>
    <scope>NUCLEOTIDE SEQUENCE [LARGE SCALE GENOMIC DNA]</scope>
    <source>
        <strain evidence="1 2">6399</strain>
    </source>
</reference>